<dbReference type="AlphaFoldDB" id="S4Y501"/>
<dbReference type="PATRIC" id="fig|1254432.3.peg.8753"/>
<evidence type="ECO:0008006" key="4">
    <source>
        <dbReference type="Google" id="ProtNLM"/>
    </source>
</evidence>
<dbReference type="Pfam" id="PF11369">
    <property type="entry name" value="DUF3160"/>
    <property type="match status" value="1"/>
</dbReference>
<feature type="region of interest" description="Disordered" evidence="1">
    <location>
        <begin position="40"/>
        <end position="72"/>
    </location>
</feature>
<dbReference type="HOGENOM" id="CLU_015670_1_0_7"/>
<protein>
    <recommendedName>
        <fullName evidence="4">DUF3160 domain-containing protein</fullName>
    </recommendedName>
</protein>
<organism evidence="2 3">
    <name type="scientific">Sorangium cellulosum So0157-2</name>
    <dbReference type="NCBI Taxonomy" id="1254432"/>
    <lineage>
        <taxon>Bacteria</taxon>
        <taxon>Pseudomonadati</taxon>
        <taxon>Myxococcota</taxon>
        <taxon>Polyangia</taxon>
        <taxon>Polyangiales</taxon>
        <taxon>Polyangiaceae</taxon>
        <taxon>Sorangium</taxon>
    </lineage>
</organism>
<name>S4Y501_SORCE</name>
<dbReference type="KEGG" id="scu:SCE1572_38650"/>
<dbReference type="eggNOG" id="COG4886">
    <property type="taxonomic scope" value="Bacteria"/>
</dbReference>
<dbReference type="Proteomes" id="UP000014803">
    <property type="component" value="Chromosome"/>
</dbReference>
<dbReference type="SMART" id="SM01325">
    <property type="entry name" value="DUF3160"/>
    <property type="match status" value="1"/>
</dbReference>
<dbReference type="InterPro" id="IPR022601">
    <property type="entry name" value="DUF3160"/>
</dbReference>
<accession>S4Y501</accession>
<dbReference type="STRING" id="1254432.SCE1572_38650"/>
<evidence type="ECO:0000313" key="2">
    <source>
        <dbReference type="EMBL" id="AGP39899.1"/>
    </source>
</evidence>
<feature type="compositionally biased region" description="Pro residues" evidence="1">
    <location>
        <begin position="56"/>
        <end position="66"/>
    </location>
</feature>
<dbReference type="EMBL" id="CP003969">
    <property type="protein sequence ID" value="AGP39899.1"/>
    <property type="molecule type" value="Genomic_DNA"/>
</dbReference>
<gene>
    <name evidence="2" type="ORF">SCE1572_38650</name>
</gene>
<proteinExistence type="predicted"/>
<evidence type="ECO:0000256" key="1">
    <source>
        <dbReference type="SAM" id="MobiDB-lite"/>
    </source>
</evidence>
<reference evidence="2 3" key="1">
    <citation type="journal article" date="2013" name="Sci. Rep.">
        <title>Extraordinary expansion of a Sorangium cellulosum genome from an alkaline milieu.</title>
        <authorList>
            <person name="Han K."/>
            <person name="Li Z.F."/>
            <person name="Peng R."/>
            <person name="Zhu L.P."/>
            <person name="Zhou T."/>
            <person name="Wang L.G."/>
            <person name="Li S.G."/>
            <person name="Zhang X.B."/>
            <person name="Hu W."/>
            <person name="Wu Z.H."/>
            <person name="Qin N."/>
            <person name="Li Y.Z."/>
        </authorList>
    </citation>
    <scope>NUCLEOTIDE SEQUENCE [LARGE SCALE GENOMIC DNA]</scope>
    <source>
        <strain evidence="2 3">So0157-2</strain>
    </source>
</reference>
<evidence type="ECO:0000313" key="3">
    <source>
        <dbReference type="Proteomes" id="UP000014803"/>
    </source>
</evidence>
<sequence length="772" mass="83078">MPASGSPRLRGGALRKGNTMLRTSLHVSIVPLLLALAGGCSSEGPPRSDAGGAPSEQPPSPSPTSPSAPLGPEQQAELGALLEERESSARMTAADFASKYRVDFASGLSYAPADADNLSLIQGSTFRLDDDELAKLSANGFVISEKRTFPTFVYGYESIYALDLPLYVSADSILYAVHRSYDAILKLLEVASLSSELGAMLEEMRARLAAGAGGELGAEARADADLFTAVALALLNDEPVAPVAGADAAKIDELVAGARAHQGVGEVRLFGVDRLMDFSQFEPRGHYADTPELGRYFRSMMWLGRVDFRFLETQENGEQVFHRRQLEGAYALRALAEGKTLDRYTRIDDAIQAFVGESDTMTLPELDALLADLGLDDAAGLADVADDAIVAVVGKKGYGTQRISSHIMINGLDKGTLPLSASFALLGQRYVVDSHVFSNVVYDRVQGGAVKRMMPSPLDVGFAALGNDHAGLLLAPELGQFSYAPDLHMMRVLVDAHPADFWGKNLYNRWLGALRELSPSRALAEAEGLPGVAKTEAWGRRLLNTQLASWAELRHDTILYAKQSYTGGTTCEFPDAYVDPYPAFYARIAELAEHGGRIVESLDLSAFPAIETALSAYFARLQGVATTLGEMAENQRAGLPLTEEHLAFINQAVRIQYGCGSPEGVEGWYADLFYQPVLGASQDPTIADVHTQPTDELGAMVGRVLHVGTGLPRLMVVTADPCGTPRAYVGLVSSYFEKITGNFERMTDEQWAGEIVGATPDDVAWMKDIVAR</sequence>